<accession>A0ABS2KE99</accession>
<keyword evidence="7 9" id="KW-0472">Membrane</keyword>
<feature type="short sequence motif" description="TonB box" evidence="10">
    <location>
        <begin position="64"/>
        <end position="70"/>
    </location>
</feature>
<sequence>MMKTMIAVAIGAALLGSSAVSAQTASASQSSPSQSQSASTQDQASNGSSSSSSTSSKKATRLDTIVVSGSLINDAQIQTATPVYTITSQQIQARGFNSVQEVLQNSVFATGTPASGPQNSGGFAQGAQTISLYGLNPEYTLTLIDGKPITQFGQLYNGTSNFNNLSNIPVSMIDHIDVIPGGGSSIYGSSAIAGVVNIVTKQHMDGAEVLVRTGNYHNGGGANQRIAVSFGHDYGKLNVLGSLEFDNASPMWASQPPLTKANPNPLGVAFLPIYVNGAEVGYIDPPNGCSPIGGLYHGTTGPYTVKGRTGYGCGSPYVDAEGVTLQNQSRSYDGMLKLRYNLSDNVRLYSDILVDWQQQAWAGGPPRFGVLANSGLVEDEAGDQIAPTRSFAPEETGGMTPWLDTQDDLMYQADIGANGTFGDSGWDWDVYYLRSGDHTLTSNPYFTTAGGTAYWNNILGQSTGQDGNTGLPMYNANWNQLFTPITPQQFKGMIQNFGGESNTWVNNTRVTLSNSELFNLPGGSAGVAWIAEGGNSAWYEPANAAIASGGAYGLVSNSGGGQRDHYDSAFEFNLPLLKQLTLDTSARYDYYTVPGASNHSFTYRIGLEYRPIDTLLLRGNYATSFLAPDLSSLYLGPTGLYNPNVIDYYLCDTQAGGKNCTQNYTDYILTTELSNKQLKPTTSSSWTGGFVWAPFTGASLSVDYLHIAIHNEVALQDTNELMQQDAQCLLGSLPMSSTLCKSTVGTNGQNGQVQRDPFTNQVTGLTEYYVNISSETTNSVTAEAKYAFQPTPVGSFQAQIDYNNMLKHAYQIYPGSAPINMLADPLYSYEFKSIVTGSLTWTSPDSAWTSTAYWHRYGPSPNYNAIQYGNGTPNAARVSPWITWNWSLSYTPRQMKGLELSVMINNIMNKMPPQDAGWYGNFPYYNSENYNPYGREIMLQADWRFGGKTN</sequence>
<evidence type="ECO:0000256" key="8">
    <source>
        <dbReference type="ARBA" id="ARBA00023237"/>
    </source>
</evidence>
<dbReference type="Proteomes" id="UP001430193">
    <property type="component" value="Unassembled WGS sequence"/>
</dbReference>
<dbReference type="SUPFAM" id="SSF56935">
    <property type="entry name" value="Porins"/>
    <property type="match status" value="1"/>
</dbReference>
<dbReference type="PANTHER" id="PTHR47234:SF1">
    <property type="entry name" value="TONB-DEPENDENT RECEPTOR"/>
    <property type="match status" value="1"/>
</dbReference>
<dbReference type="InterPro" id="IPR012910">
    <property type="entry name" value="Plug_dom"/>
</dbReference>
<comment type="subcellular location">
    <subcellularLocation>
        <location evidence="1 9">Cell outer membrane</location>
        <topology evidence="1 9">Multi-pass membrane protein</topology>
    </subcellularLocation>
</comment>
<name>A0ABS2KE99_9GAMM</name>
<evidence type="ECO:0000256" key="7">
    <source>
        <dbReference type="ARBA" id="ARBA00023136"/>
    </source>
</evidence>
<dbReference type="InterPro" id="IPR000531">
    <property type="entry name" value="Beta-barrel_TonB"/>
</dbReference>
<evidence type="ECO:0000256" key="3">
    <source>
        <dbReference type="ARBA" id="ARBA00022452"/>
    </source>
</evidence>
<keyword evidence="8 9" id="KW-0998">Cell outer membrane</keyword>
<evidence type="ECO:0000259" key="14">
    <source>
        <dbReference type="Pfam" id="PF00593"/>
    </source>
</evidence>
<dbReference type="PANTHER" id="PTHR47234">
    <property type="match status" value="1"/>
</dbReference>
<keyword evidence="2 9" id="KW-0813">Transport</keyword>
<evidence type="ECO:0000256" key="13">
    <source>
        <dbReference type="SAM" id="SignalP"/>
    </source>
</evidence>
<dbReference type="Gene3D" id="2.40.170.20">
    <property type="entry name" value="TonB-dependent receptor, beta-barrel domain"/>
    <property type="match status" value="1"/>
</dbReference>
<dbReference type="RefSeq" id="WP_204631102.1">
    <property type="nucleotide sequence ID" value="NZ_BSOC01000003.1"/>
</dbReference>
<evidence type="ECO:0000313" key="16">
    <source>
        <dbReference type="EMBL" id="MBM7129480.1"/>
    </source>
</evidence>
<keyword evidence="4 9" id="KW-0812">Transmembrane</keyword>
<protein>
    <submittedName>
        <fullName evidence="16">TonB-dependent receptor</fullName>
    </submittedName>
</protein>
<dbReference type="Pfam" id="PF07715">
    <property type="entry name" value="Plug"/>
    <property type="match status" value="1"/>
</dbReference>
<comment type="similarity">
    <text evidence="9 11">Belongs to the TonB-dependent receptor family.</text>
</comment>
<dbReference type="PROSITE" id="PS00430">
    <property type="entry name" value="TONB_DEPENDENT_REC_1"/>
    <property type="match status" value="1"/>
</dbReference>
<gene>
    <name evidence="16" type="ORF">ISS99_08080</name>
</gene>
<feature type="compositionally biased region" description="Low complexity" evidence="12">
    <location>
        <begin position="25"/>
        <end position="56"/>
    </location>
</feature>
<evidence type="ECO:0000256" key="6">
    <source>
        <dbReference type="ARBA" id="ARBA00023077"/>
    </source>
</evidence>
<reference evidence="16" key="1">
    <citation type="submission" date="2020-10" db="EMBL/GenBank/DDBJ databases">
        <title>Phylogeny of dyella-like bacteria.</title>
        <authorList>
            <person name="Fu J."/>
        </authorList>
    </citation>
    <scope>NUCLEOTIDE SEQUENCE</scope>
    <source>
        <strain evidence="16">DHON07</strain>
    </source>
</reference>
<keyword evidence="16" id="KW-0675">Receptor</keyword>
<evidence type="ECO:0000256" key="4">
    <source>
        <dbReference type="ARBA" id="ARBA00022692"/>
    </source>
</evidence>
<feature type="domain" description="TonB-dependent receptor plug" evidence="15">
    <location>
        <begin position="77"/>
        <end position="195"/>
    </location>
</feature>
<feature type="chain" id="PRO_5045680601" evidence="13">
    <location>
        <begin position="23"/>
        <end position="950"/>
    </location>
</feature>
<evidence type="ECO:0000256" key="9">
    <source>
        <dbReference type="PROSITE-ProRule" id="PRU01360"/>
    </source>
</evidence>
<dbReference type="InterPro" id="IPR036942">
    <property type="entry name" value="Beta-barrel_TonB_sf"/>
</dbReference>
<evidence type="ECO:0000259" key="15">
    <source>
        <dbReference type="Pfam" id="PF07715"/>
    </source>
</evidence>
<dbReference type="EMBL" id="JADIKF010000038">
    <property type="protein sequence ID" value="MBM7129480.1"/>
    <property type="molecule type" value="Genomic_DNA"/>
</dbReference>
<keyword evidence="6 10" id="KW-0798">TonB box</keyword>
<dbReference type="InterPro" id="IPR039426">
    <property type="entry name" value="TonB-dep_rcpt-like"/>
</dbReference>
<evidence type="ECO:0000256" key="2">
    <source>
        <dbReference type="ARBA" id="ARBA00022448"/>
    </source>
</evidence>
<organism evidence="16 17">
    <name type="scientific">Dyella mobilis</name>
    <dbReference type="NCBI Taxonomy" id="1849582"/>
    <lineage>
        <taxon>Bacteria</taxon>
        <taxon>Pseudomonadati</taxon>
        <taxon>Pseudomonadota</taxon>
        <taxon>Gammaproteobacteria</taxon>
        <taxon>Lysobacterales</taxon>
        <taxon>Rhodanobacteraceae</taxon>
        <taxon>Dyella</taxon>
    </lineage>
</organism>
<feature type="signal peptide" evidence="13">
    <location>
        <begin position="1"/>
        <end position="22"/>
    </location>
</feature>
<dbReference type="InterPro" id="IPR037066">
    <property type="entry name" value="Plug_dom_sf"/>
</dbReference>
<evidence type="ECO:0000313" key="17">
    <source>
        <dbReference type="Proteomes" id="UP001430193"/>
    </source>
</evidence>
<feature type="domain" description="TonB-dependent receptor-like beta-barrel" evidence="14">
    <location>
        <begin position="416"/>
        <end position="907"/>
    </location>
</feature>
<evidence type="ECO:0000256" key="10">
    <source>
        <dbReference type="PROSITE-ProRule" id="PRU10143"/>
    </source>
</evidence>
<comment type="caution">
    <text evidence="16">The sequence shown here is derived from an EMBL/GenBank/DDBJ whole genome shotgun (WGS) entry which is preliminary data.</text>
</comment>
<dbReference type="Gene3D" id="2.170.130.10">
    <property type="entry name" value="TonB-dependent receptor, plug domain"/>
    <property type="match status" value="1"/>
</dbReference>
<dbReference type="InterPro" id="IPR010916">
    <property type="entry name" value="TonB_box_CS"/>
</dbReference>
<keyword evidence="17" id="KW-1185">Reference proteome</keyword>
<dbReference type="PROSITE" id="PS52016">
    <property type="entry name" value="TONB_DEPENDENT_REC_3"/>
    <property type="match status" value="1"/>
</dbReference>
<evidence type="ECO:0000256" key="11">
    <source>
        <dbReference type="RuleBase" id="RU003357"/>
    </source>
</evidence>
<evidence type="ECO:0000256" key="12">
    <source>
        <dbReference type="SAM" id="MobiDB-lite"/>
    </source>
</evidence>
<keyword evidence="3 9" id="KW-1134">Transmembrane beta strand</keyword>
<evidence type="ECO:0000256" key="1">
    <source>
        <dbReference type="ARBA" id="ARBA00004571"/>
    </source>
</evidence>
<proteinExistence type="inferred from homology"/>
<feature type="region of interest" description="Disordered" evidence="12">
    <location>
        <begin position="25"/>
        <end position="59"/>
    </location>
</feature>
<evidence type="ECO:0000256" key="5">
    <source>
        <dbReference type="ARBA" id="ARBA00022729"/>
    </source>
</evidence>
<dbReference type="Pfam" id="PF00593">
    <property type="entry name" value="TonB_dep_Rec_b-barrel"/>
    <property type="match status" value="1"/>
</dbReference>
<keyword evidence="5 13" id="KW-0732">Signal</keyword>